<dbReference type="InterPro" id="IPR036412">
    <property type="entry name" value="HAD-like_sf"/>
</dbReference>
<dbReference type="Pfam" id="PF00702">
    <property type="entry name" value="Hydrolase"/>
    <property type="match status" value="1"/>
</dbReference>
<reference evidence="5" key="1">
    <citation type="submission" date="2019-04" db="EMBL/GenBank/DDBJ databases">
        <title>Nocardioides xinjiangensis sp. nov.</title>
        <authorList>
            <person name="Liu S."/>
        </authorList>
    </citation>
    <scope>NUCLEOTIDE SEQUENCE [LARGE SCALE GENOMIC DNA]</scope>
    <source>
        <strain evidence="5">18</strain>
    </source>
</reference>
<evidence type="ECO:0000313" key="4">
    <source>
        <dbReference type="EMBL" id="THV40937.1"/>
    </source>
</evidence>
<protein>
    <submittedName>
        <fullName evidence="4">HAD family hydrolase</fullName>
    </submittedName>
</protein>
<dbReference type="InterPro" id="IPR006439">
    <property type="entry name" value="HAD-SF_hydro_IA"/>
</dbReference>
<evidence type="ECO:0000256" key="1">
    <source>
        <dbReference type="ARBA" id="ARBA00001946"/>
    </source>
</evidence>
<sequence length="195" mass="21194">MRSSNPAPILTFAAQQRERARELLAHIGASTKAGLSDQEASAWFAGYQAHRHASQAPFPDAEPTLKKLAPDFRLGVVSNSSADHQRHKLDTIGLLSYFGDRLICSDQHGAPKPAASIFLAGCTTLGLQPHEVAYIGDKYDTDAIGAHQAGLHGFWLDRANDNATTTVNADIRVIHSLNELQDILTARNSELRLEC</sequence>
<organism evidence="4 5">
    <name type="scientific">Glycomyces buryatensis</name>
    <dbReference type="NCBI Taxonomy" id="2570927"/>
    <lineage>
        <taxon>Bacteria</taxon>
        <taxon>Bacillati</taxon>
        <taxon>Actinomycetota</taxon>
        <taxon>Actinomycetes</taxon>
        <taxon>Glycomycetales</taxon>
        <taxon>Glycomycetaceae</taxon>
        <taxon>Glycomyces</taxon>
    </lineage>
</organism>
<proteinExistence type="predicted"/>
<dbReference type="Gene3D" id="1.20.120.710">
    <property type="entry name" value="Haloacid dehalogenase hydrolase-like domain"/>
    <property type="match status" value="1"/>
</dbReference>
<reference evidence="4 5" key="2">
    <citation type="submission" date="2019-05" db="EMBL/GenBank/DDBJ databases">
        <title>Glycomyces buryatensis sp. nov.</title>
        <authorList>
            <person name="Nikitina E."/>
        </authorList>
    </citation>
    <scope>NUCLEOTIDE SEQUENCE [LARGE SCALE GENOMIC DNA]</scope>
    <source>
        <strain evidence="4 5">18</strain>
    </source>
</reference>
<dbReference type="InterPro" id="IPR051400">
    <property type="entry name" value="HAD-like_hydrolase"/>
</dbReference>
<dbReference type="PANTHER" id="PTHR46470:SF4">
    <property type="entry name" value="5-AMINO-6-(5-PHOSPHO-D-RIBITYLAMINO)URACIL PHOSPHATASE YIGB"/>
    <property type="match status" value="1"/>
</dbReference>
<gene>
    <name evidence="4" type="ORF">FAB82_13895</name>
</gene>
<name>A0A4S8Q938_9ACTN</name>
<comment type="caution">
    <text evidence="4">The sequence shown here is derived from an EMBL/GenBank/DDBJ whole genome shotgun (WGS) entry which is preliminary data.</text>
</comment>
<evidence type="ECO:0000256" key="3">
    <source>
        <dbReference type="ARBA" id="ARBA00022842"/>
    </source>
</evidence>
<dbReference type="Proteomes" id="UP000308760">
    <property type="component" value="Unassembled WGS sequence"/>
</dbReference>
<dbReference type="EMBL" id="STGY01000054">
    <property type="protein sequence ID" value="THV40937.1"/>
    <property type="molecule type" value="Genomic_DNA"/>
</dbReference>
<dbReference type="AlphaFoldDB" id="A0A4S8Q938"/>
<dbReference type="GO" id="GO:0016787">
    <property type="term" value="F:hydrolase activity"/>
    <property type="evidence" value="ECO:0007669"/>
    <property type="project" value="UniProtKB-KW"/>
</dbReference>
<evidence type="ECO:0000256" key="2">
    <source>
        <dbReference type="ARBA" id="ARBA00022801"/>
    </source>
</evidence>
<evidence type="ECO:0000313" key="5">
    <source>
        <dbReference type="Proteomes" id="UP000308760"/>
    </source>
</evidence>
<dbReference type="Gene3D" id="3.40.50.1000">
    <property type="entry name" value="HAD superfamily/HAD-like"/>
    <property type="match status" value="1"/>
</dbReference>
<keyword evidence="5" id="KW-1185">Reference proteome</keyword>
<dbReference type="PANTHER" id="PTHR46470">
    <property type="entry name" value="N-ACYLNEURAMINATE-9-PHOSPHATASE"/>
    <property type="match status" value="1"/>
</dbReference>
<dbReference type="NCBIfam" id="TIGR01549">
    <property type="entry name" value="HAD-SF-IA-v1"/>
    <property type="match status" value="1"/>
</dbReference>
<comment type="cofactor">
    <cofactor evidence="1">
        <name>Mg(2+)</name>
        <dbReference type="ChEBI" id="CHEBI:18420"/>
    </cofactor>
</comment>
<keyword evidence="3" id="KW-0460">Magnesium</keyword>
<accession>A0A4S8Q938</accession>
<dbReference type="InterPro" id="IPR023214">
    <property type="entry name" value="HAD_sf"/>
</dbReference>
<dbReference type="SUPFAM" id="SSF56784">
    <property type="entry name" value="HAD-like"/>
    <property type="match status" value="1"/>
</dbReference>
<dbReference type="GO" id="GO:0044281">
    <property type="term" value="P:small molecule metabolic process"/>
    <property type="evidence" value="ECO:0007669"/>
    <property type="project" value="UniProtKB-ARBA"/>
</dbReference>
<dbReference type="OrthoDB" id="9810501at2"/>
<keyword evidence="2 4" id="KW-0378">Hydrolase</keyword>